<evidence type="ECO:0000256" key="6">
    <source>
        <dbReference type="ARBA" id="ARBA00047942"/>
    </source>
</evidence>
<comment type="catalytic activity">
    <reaction evidence="6 7">
        <text>a 2'-deoxyadenosine in DNA + S-adenosyl-L-methionine = an N(6)-methyl-2'-deoxyadenosine in DNA + S-adenosyl-L-homocysteine + H(+)</text>
        <dbReference type="Rhea" id="RHEA:15197"/>
        <dbReference type="Rhea" id="RHEA-COMP:12418"/>
        <dbReference type="Rhea" id="RHEA-COMP:12419"/>
        <dbReference type="ChEBI" id="CHEBI:15378"/>
        <dbReference type="ChEBI" id="CHEBI:57856"/>
        <dbReference type="ChEBI" id="CHEBI:59789"/>
        <dbReference type="ChEBI" id="CHEBI:90615"/>
        <dbReference type="ChEBI" id="CHEBI:90616"/>
        <dbReference type="EC" id="2.1.1.72"/>
    </reaction>
</comment>
<gene>
    <name evidence="8" type="ORF">OC725_02350</name>
</gene>
<dbReference type="EC" id="2.1.1.72" evidence="2 7"/>
<dbReference type="InterPro" id="IPR029063">
    <property type="entry name" value="SAM-dependent_MTases_sf"/>
</dbReference>
<comment type="caution">
    <text evidence="8">The sequence shown here is derived from an EMBL/GenBank/DDBJ whole genome shotgun (WGS) entry which is preliminary data.</text>
</comment>
<dbReference type="GO" id="GO:0009007">
    <property type="term" value="F:site-specific DNA-methyltransferase (adenine-specific) activity"/>
    <property type="evidence" value="ECO:0007669"/>
    <property type="project" value="UniProtKB-EC"/>
</dbReference>
<accession>A0ABU8ZSY2</accession>
<dbReference type="PANTHER" id="PTHR30481">
    <property type="entry name" value="DNA ADENINE METHYLASE"/>
    <property type="match status" value="1"/>
</dbReference>
<dbReference type="NCBIfam" id="TIGR00571">
    <property type="entry name" value="dam"/>
    <property type="match status" value="1"/>
</dbReference>
<dbReference type="Gene3D" id="1.10.1020.10">
    <property type="entry name" value="Adenine-specific Methyltransferase, Domain 2"/>
    <property type="match status" value="1"/>
</dbReference>
<evidence type="ECO:0000313" key="8">
    <source>
        <dbReference type="EMBL" id="MEK0312097.1"/>
    </source>
</evidence>
<evidence type="ECO:0000256" key="7">
    <source>
        <dbReference type="RuleBase" id="RU361257"/>
    </source>
</evidence>
<dbReference type="PRINTS" id="PR00505">
    <property type="entry name" value="D12N6MTFRASE"/>
</dbReference>
<dbReference type="Pfam" id="PF02086">
    <property type="entry name" value="MethyltransfD12"/>
    <property type="match status" value="1"/>
</dbReference>
<dbReference type="InterPro" id="IPR002052">
    <property type="entry name" value="DNA_methylase_N6_adenine_CS"/>
</dbReference>
<dbReference type="PIRSF" id="PIRSF000398">
    <property type="entry name" value="M_m6A_EcoRV"/>
    <property type="match status" value="1"/>
</dbReference>
<keyword evidence="9" id="KW-1185">Reference proteome</keyword>
<dbReference type="InterPro" id="IPR012263">
    <property type="entry name" value="M_m6A_EcoRV"/>
</dbReference>
<comment type="similarity">
    <text evidence="1 7">Belongs to the N(4)/N(6)-methyltransferase family.</text>
</comment>
<name>A0ABU8ZSY2_9MOLU</name>
<evidence type="ECO:0000256" key="5">
    <source>
        <dbReference type="ARBA" id="ARBA00022691"/>
    </source>
</evidence>
<evidence type="ECO:0000256" key="2">
    <source>
        <dbReference type="ARBA" id="ARBA00011900"/>
    </source>
</evidence>
<dbReference type="EMBL" id="JAOSIK010000029">
    <property type="protein sequence ID" value="MEK0312097.1"/>
    <property type="molecule type" value="Genomic_DNA"/>
</dbReference>
<organism evidence="8 9">
    <name type="scientific">Candidatus Phytoplasma fabacearum</name>
    <dbReference type="NCBI Taxonomy" id="2982628"/>
    <lineage>
        <taxon>Bacteria</taxon>
        <taxon>Bacillati</taxon>
        <taxon>Mycoplasmatota</taxon>
        <taxon>Mollicutes</taxon>
        <taxon>Acholeplasmatales</taxon>
        <taxon>Acholeplasmataceae</taxon>
        <taxon>Candidatus Phytoplasma</taxon>
        <taxon>16SrII (Peanut WB group)</taxon>
    </lineage>
</organism>
<dbReference type="RefSeq" id="WP_318749463.1">
    <property type="nucleotide sequence ID" value="NZ_JAOSIK010000029.1"/>
</dbReference>
<proteinExistence type="inferred from homology"/>
<dbReference type="InterPro" id="IPR023095">
    <property type="entry name" value="Ade_MeTrfase_dom_2"/>
</dbReference>
<keyword evidence="5 7" id="KW-0949">S-adenosyl-L-methionine</keyword>
<evidence type="ECO:0000256" key="4">
    <source>
        <dbReference type="ARBA" id="ARBA00022679"/>
    </source>
</evidence>
<evidence type="ECO:0000256" key="1">
    <source>
        <dbReference type="ARBA" id="ARBA00006594"/>
    </source>
</evidence>
<evidence type="ECO:0000313" key="9">
    <source>
        <dbReference type="Proteomes" id="UP001382955"/>
    </source>
</evidence>
<evidence type="ECO:0000256" key="3">
    <source>
        <dbReference type="ARBA" id="ARBA00022603"/>
    </source>
</evidence>
<protein>
    <recommendedName>
        <fullName evidence="2 7">Site-specific DNA-methyltransferase (adenine-specific)</fullName>
        <ecNumber evidence="2 7">2.1.1.72</ecNumber>
    </recommendedName>
</protein>
<keyword evidence="3 7" id="KW-0489">Methyltransferase</keyword>
<dbReference type="SUPFAM" id="SSF53335">
    <property type="entry name" value="S-adenosyl-L-methionine-dependent methyltransferases"/>
    <property type="match status" value="1"/>
</dbReference>
<sequence length="270" mass="31910">MKIPWIGSKKKMLPLLLKNMPVRYHNYFEPFLGGGTLFQSLTPPTAILNDNDDHLIELRKNMLTKPTLFCVYVGQLENKIYRNKEQKTQKEAFKNLLAKFNKSDWGVSKSALFYVLLKYAFWGIFRYLSDGTIHLSFGFRKRFSNPIIDLAEIQKIKNNVQNLKLLNGDFESVINQTQSNDFIFVDPPYWRENIKDKNFYQKPFSSEDHKRLYQCLVRAHDRKVKWLYTNYNSSKITALFKNFNIQSFRTTTDRNLTSAKVTQEVIIKNY</sequence>
<keyword evidence="4 7" id="KW-0808">Transferase</keyword>
<dbReference type="InterPro" id="IPR012327">
    <property type="entry name" value="MeTrfase_D12"/>
</dbReference>
<dbReference type="Gene3D" id="3.40.50.150">
    <property type="entry name" value="Vaccinia Virus protein VP39"/>
    <property type="match status" value="1"/>
</dbReference>
<dbReference type="GO" id="GO:0032259">
    <property type="term" value="P:methylation"/>
    <property type="evidence" value="ECO:0007669"/>
    <property type="project" value="UniProtKB-KW"/>
</dbReference>
<dbReference type="Proteomes" id="UP001382955">
    <property type="component" value="Unassembled WGS sequence"/>
</dbReference>
<dbReference type="PROSITE" id="PS00092">
    <property type="entry name" value="N6_MTASE"/>
    <property type="match status" value="1"/>
</dbReference>
<reference evidence="8 9" key="1">
    <citation type="journal article" date="2023" name="Int. J. Syst. Evol. Microbiol.">
        <title>The observation of taxonomic boundaries for the 16SrII and 16SrXXV phytoplasmas using genome-based delimitation.</title>
        <authorList>
            <person name="Rodrigues Jardim B."/>
            <person name="Tran-Nguyen L.T.T."/>
            <person name="Gambley C."/>
            <person name="Al-Sadi A.M."/>
            <person name="Al-Subhi A.M."/>
            <person name="Foissac X."/>
            <person name="Salar P."/>
            <person name="Cai H."/>
            <person name="Yang J.Y."/>
            <person name="Davis R."/>
            <person name="Jones L."/>
            <person name="Rodoni B."/>
            <person name="Constable F.E."/>
        </authorList>
    </citation>
    <scope>NUCLEOTIDE SEQUENCE [LARGE SCALE GENOMIC DNA]</scope>
    <source>
        <strain evidence="8">BAWM-322</strain>
    </source>
</reference>